<dbReference type="GO" id="GO:0022857">
    <property type="term" value="F:transmembrane transporter activity"/>
    <property type="evidence" value="ECO:0007669"/>
    <property type="project" value="TreeGrafter"/>
</dbReference>
<evidence type="ECO:0000259" key="7">
    <source>
        <dbReference type="Pfam" id="PF02687"/>
    </source>
</evidence>
<feature type="domain" description="MacB-like periplasmic core" evidence="8">
    <location>
        <begin position="20"/>
        <end position="269"/>
    </location>
</feature>
<dbReference type="RefSeq" id="WP_057631660.1">
    <property type="nucleotide sequence ID" value="NZ_LDJI01000003.1"/>
</dbReference>
<evidence type="ECO:0000256" key="6">
    <source>
        <dbReference type="SAM" id="Phobius"/>
    </source>
</evidence>
<feature type="domain" description="ABC3 transporter permease C-terminal" evidence="7">
    <location>
        <begin position="312"/>
        <end position="425"/>
    </location>
</feature>
<evidence type="ECO:0000256" key="1">
    <source>
        <dbReference type="ARBA" id="ARBA00004651"/>
    </source>
</evidence>
<dbReference type="Proteomes" id="UP000050864">
    <property type="component" value="Unassembled WGS sequence"/>
</dbReference>
<keyword evidence="9" id="KW-0547">Nucleotide-binding</keyword>
<feature type="transmembrane region" description="Helical" evidence="6">
    <location>
        <begin position="357"/>
        <end position="380"/>
    </location>
</feature>
<organism evidence="9 10">
    <name type="scientific">Stenotrophomonas humi</name>
    <dbReference type="NCBI Taxonomy" id="405444"/>
    <lineage>
        <taxon>Bacteria</taxon>
        <taxon>Pseudomonadati</taxon>
        <taxon>Pseudomonadota</taxon>
        <taxon>Gammaproteobacteria</taxon>
        <taxon>Lysobacterales</taxon>
        <taxon>Lysobacteraceae</taxon>
        <taxon>Stenotrophomonas</taxon>
    </lineage>
</organism>
<feature type="transmembrane region" description="Helical" evidence="6">
    <location>
        <begin position="310"/>
        <end position="333"/>
    </location>
</feature>
<dbReference type="Pfam" id="PF02687">
    <property type="entry name" value="FtsX"/>
    <property type="match status" value="1"/>
</dbReference>
<evidence type="ECO:0000313" key="9">
    <source>
        <dbReference type="EMBL" id="KRG66201.1"/>
    </source>
</evidence>
<dbReference type="AlphaFoldDB" id="A0A0R0C9B6"/>
<evidence type="ECO:0000259" key="8">
    <source>
        <dbReference type="Pfam" id="PF12704"/>
    </source>
</evidence>
<dbReference type="PANTHER" id="PTHR30572:SF18">
    <property type="entry name" value="ABC-TYPE MACROLIDE FAMILY EXPORT SYSTEM PERMEASE COMPONENT 2"/>
    <property type="match status" value="1"/>
</dbReference>
<accession>A0A0R0C9B6</accession>
<keyword evidence="5 6" id="KW-0472">Membrane</keyword>
<sequence length="434" mass="48010">MFSYYFKLALRSFGRNKILTALMVLAIALGIGAAMTTLTVFKVLSGDPIPHKSDRLFYVQLDPGMREGYKPGEEPEVQLTRFDAEELLRQKKAPRQAMMTGGGGIVDPRVDALKPFSIDLRYTSADFFPMFDTPLLFGQGWSSAEDTGRGRVAVIGKELNEKLFKGANSVGKEVLVEGHALRIVGVMDEWEPNPKFYDLYTGKFDSAEDVFLPFSTAIDLKLDRNGSMNCFGREIVNDATALNVPCAWIQYWVELDSPSDAGTFKAYLDNYSEQQRAAGRFERPANTRLRNVMDLMEYRNAVPGDVRLQMWLAFGFLLVCLVNTVGLLLAKFLRRSGEIGVRRALGASRGEIFKQCLVEAGTIGLAGGLLGLVFALFGLWAVRQRPAEYASLAHLDGSMLLLTFALAIFASMLAGILPAWRAMQVAPALQLKSQ</sequence>
<dbReference type="InterPro" id="IPR025857">
    <property type="entry name" value="MacB_PCD"/>
</dbReference>
<reference evidence="9 10" key="1">
    <citation type="submission" date="2015-05" db="EMBL/GenBank/DDBJ databases">
        <title>Genome sequencing and analysis of members of genus Stenotrophomonas.</title>
        <authorList>
            <person name="Patil P.P."/>
            <person name="Midha S."/>
            <person name="Patil P.B."/>
        </authorList>
    </citation>
    <scope>NUCLEOTIDE SEQUENCE [LARGE SCALE GENOMIC DNA]</scope>
    <source>
        <strain evidence="9 10">DSM 18929</strain>
    </source>
</reference>
<comment type="caution">
    <text evidence="9">The sequence shown here is derived from an EMBL/GenBank/DDBJ whole genome shotgun (WGS) entry which is preliminary data.</text>
</comment>
<name>A0A0R0C9B6_9GAMM</name>
<evidence type="ECO:0000313" key="10">
    <source>
        <dbReference type="Proteomes" id="UP000050864"/>
    </source>
</evidence>
<dbReference type="InterPro" id="IPR050250">
    <property type="entry name" value="Macrolide_Exporter_MacB"/>
</dbReference>
<dbReference type="GO" id="GO:0005524">
    <property type="term" value="F:ATP binding"/>
    <property type="evidence" value="ECO:0007669"/>
    <property type="project" value="UniProtKB-KW"/>
</dbReference>
<dbReference type="PANTHER" id="PTHR30572">
    <property type="entry name" value="MEMBRANE COMPONENT OF TRANSPORTER-RELATED"/>
    <property type="match status" value="1"/>
</dbReference>
<dbReference type="OrthoDB" id="8735006at2"/>
<dbReference type="EMBL" id="LDJI01000003">
    <property type="protein sequence ID" value="KRG66201.1"/>
    <property type="molecule type" value="Genomic_DNA"/>
</dbReference>
<keyword evidence="10" id="KW-1185">Reference proteome</keyword>
<keyword evidence="2" id="KW-1003">Cell membrane</keyword>
<keyword evidence="9" id="KW-0067">ATP-binding</keyword>
<evidence type="ECO:0000256" key="4">
    <source>
        <dbReference type="ARBA" id="ARBA00022989"/>
    </source>
</evidence>
<protein>
    <submittedName>
        <fullName evidence="9">ABC transporter ATP-binding protein</fullName>
    </submittedName>
</protein>
<dbReference type="InterPro" id="IPR003838">
    <property type="entry name" value="ABC3_permease_C"/>
</dbReference>
<dbReference type="GO" id="GO:0005886">
    <property type="term" value="C:plasma membrane"/>
    <property type="evidence" value="ECO:0007669"/>
    <property type="project" value="UniProtKB-SubCell"/>
</dbReference>
<evidence type="ECO:0000256" key="3">
    <source>
        <dbReference type="ARBA" id="ARBA00022692"/>
    </source>
</evidence>
<comment type="subcellular location">
    <subcellularLocation>
        <location evidence="1">Cell membrane</location>
        <topology evidence="1">Multi-pass membrane protein</topology>
    </subcellularLocation>
</comment>
<feature type="transmembrane region" description="Helical" evidence="6">
    <location>
        <begin position="400"/>
        <end position="420"/>
    </location>
</feature>
<dbReference type="PATRIC" id="fig|405444.3.peg.2274"/>
<proteinExistence type="predicted"/>
<keyword evidence="4 6" id="KW-1133">Transmembrane helix</keyword>
<dbReference type="Pfam" id="PF12704">
    <property type="entry name" value="MacB_PCD"/>
    <property type="match status" value="1"/>
</dbReference>
<evidence type="ECO:0000256" key="2">
    <source>
        <dbReference type="ARBA" id="ARBA00022475"/>
    </source>
</evidence>
<dbReference type="STRING" id="405444.ABB26_00725"/>
<gene>
    <name evidence="9" type="ORF">ABB26_00725</name>
</gene>
<keyword evidence="3 6" id="KW-0812">Transmembrane</keyword>
<evidence type="ECO:0000256" key="5">
    <source>
        <dbReference type="ARBA" id="ARBA00023136"/>
    </source>
</evidence>